<evidence type="ECO:0000313" key="2">
    <source>
        <dbReference type="Proteomes" id="UP000000745"/>
    </source>
</evidence>
<dbReference type="HOGENOM" id="CLU_3061613_0_0_6"/>
<reference evidence="2" key="1">
    <citation type="journal article" date="2009" name="PLoS Genet.">
        <title>Organised genome dynamics in the Escherichia coli species results in highly diverse adaptive paths.</title>
        <authorList>
            <person name="Touchon M."/>
            <person name="Hoede C."/>
            <person name="Tenaillon O."/>
            <person name="Barbe V."/>
            <person name="Baeriswyl S."/>
            <person name="Bidet P."/>
            <person name="Bingen E."/>
            <person name="Bonacorsi S."/>
            <person name="Bouchier C."/>
            <person name="Bouvet O."/>
            <person name="Calteau A."/>
            <person name="Chiapello H."/>
            <person name="Clermont O."/>
            <person name="Cruveiller S."/>
            <person name="Danchin A."/>
            <person name="Diard M."/>
            <person name="Dossat C."/>
            <person name="Karoui M.E."/>
            <person name="Frapy E."/>
            <person name="Garry L."/>
            <person name="Ghigo J.M."/>
            <person name="Gilles A.M."/>
            <person name="Johnson J."/>
            <person name="Le Bouguenec C."/>
            <person name="Lescat M."/>
            <person name="Mangenot S."/>
            <person name="Martinez-Jehanne V."/>
            <person name="Matic I."/>
            <person name="Nassif X."/>
            <person name="Oztas S."/>
            <person name="Petit M.A."/>
            <person name="Pichon C."/>
            <person name="Rouy Z."/>
            <person name="Ruf C.S."/>
            <person name="Schneider D."/>
            <person name="Tourret J."/>
            <person name="Vacherie B."/>
            <person name="Vallenet D."/>
            <person name="Medigue C."/>
            <person name="Rocha E.P.C."/>
            <person name="Denamur E."/>
        </authorList>
    </citation>
    <scope>NUCLEOTIDE SEQUENCE [LARGE SCALE GENOMIC DNA]</scope>
    <source>
        <strain evidence="2">ATCC 35469 / DSM 13698 / BCRC 15582 / CCUG 18766 / IAM 14443 / JCM 21226 / LMG 7866 / NBRC 102419 / NCTC 12128 / CDC 0568-73</strain>
    </source>
</reference>
<dbReference type="AlphaFoldDB" id="B7LV67"/>
<dbReference type="EMBL" id="CU928158">
    <property type="protein sequence ID" value="CAQ89693.1"/>
    <property type="molecule type" value="Genomic_DNA"/>
</dbReference>
<name>B7LV67_ESCF3</name>
<organism evidence="1 2">
    <name type="scientific">Escherichia fergusonii (strain ATCC 35469 / DSM 13698 / CCUG 18766 / IAM 14443 / JCM 21226 / LMG 7866 / NBRC 102419 / NCTC 12128 / CDC 0568-73)</name>
    <dbReference type="NCBI Taxonomy" id="585054"/>
    <lineage>
        <taxon>Bacteria</taxon>
        <taxon>Pseudomonadati</taxon>
        <taxon>Pseudomonadota</taxon>
        <taxon>Gammaproteobacteria</taxon>
        <taxon>Enterobacterales</taxon>
        <taxon>Enterobacteriaceae</taxon>
        <taxon>Escherichia</taxon>
    </lineage>
</organism>
<protein>
    <submittedName>
        <fullName evidence="1">Uncharacterized protein</fullName>
    </submittedName>
</protein>
<proteinExistence type="predicted"/>
<keyword evidence="2" id="KW-1185">Reference proteome</keyword>
<dbReference type="KEGG" id="efe:EFER_2191"/>
<accession>B7LV67</accession>
<dbReference type="Proteomes" id="UP000000745">
    <property type="component" value="Chromosome"/>
</dbReference>
<evidence type="ECO:0000313" key="1">
    <source>
        <dbReference type="EMBL" id="CAQ89693.1"/>
    </source>
</evidence>
<sequence length="53" mass="5653">MKEGTRAVSDFPTLALSRSGDTGISQPSRRRAPRVVEAILVILQVACAATEII</sequence>
<gene>
    <name evidence="1" type="ordered locus">EFER_2191</name>
</gene>